<dbReference type="Gene3D" id="1.25.10.10">
    <property type="entry name" value="Leucine-rich Repeat Variant"/>
    <property type="match status" value="1"/>
</dbReference>
<dbReference type="EMBL" id="SIJB01000020">
    <property type="protein sequence ID" value="NBI29024.1"/>
    <property type="molecule type" value="Genomic_DNA"/>
</dbReference>
<dbReference type="PROSITE" id="PS50077">
    <property type="entry name" value="HEAT_REPEAT"/>
    <property type="match status" value="1"/>
</dbReference>
<dbReference type="Pfam" id="PF08712">
    <property type="entry name" value="Nfu_N"/>
    <property type="match status" value="1"/>
</dbReference>
<organism evidence="3 4">
    <name type="scientific">Chengkuizengella marina</name>
    <dbReference type="NCBI Taxonomy" id="2507566"/>
    <lineage>
        <taxon>Bacteria</taxon>
        <taxon>Bacillati</taxon>
        <taxon>Bacillota</taxon>
        <taxon>Bacilli</taxon>
        <taxon>Bacillales</taxon>
        <taxon>Paenibacillaceae</taxon>
        <taxon>Chengkuizengella</taxon>
    </lineage>
</organism>
<sequence>MKIISIEPTPSPNSMKINIDESLPTGIRKTYTSENKENAPELMKQILDIEGVISIFHTVDFLAVDRVPNADWKKILEQVKDIFGEGQAINDFDSMNQGFGEVKVYVQTFRKIPMQIRVKSEMEEARETLPERFTSAAIEAGLASPNLIKERKLEEWGIRYGKPKEIAMEVLDELEATYNDDRIKGLLQQAQQKNVDDTPMIIGKLTLEEAKKALNDPDWRKRFAALDQMEPAVEILPIISKTLKDSKASIRRLSVVYLGEIQNDKVLPLLVEALNDTSVSVRRTAGDTISDIGDPKAIDPMIKALKDVNKLVRWRAARFLYEVGNETAIEALEEAENDSEFEVSLQVKMALERIKSGEEAAGTVWQQMTKSRK</sequence>
<evidence type="ECO:0000256" key="1">
    <source>
        <dbReference type="ARBA" id="ARBA00045876"/>
    </source>
</evidence>
<feature type="domain" description="Scaffold protein Nfu/NifU N-terminal" evidence="2">
    <location>
        <begin position="4"/>
        <end position="90"/>
    </location>
</feature>
<dbReference type="Pfam" id="PF12765">
    <property type="entry name" value="Cohesin_HEAT"/>
    <property type="match status" value="1"/>
</dbReference>
<dbReference type="SUPFAM" id="SSF110836">
    <property type="entry name" value="Hypothetical protein SAV1430"/>
    <property type="match status" value="1"/>
</dbReference>
<dbReference type="SMART" id="SM00932">
    <property type="entry name" value="Nfu_N"/>
    <property type="match status" value="1"/>
</dbReference>
<dbReference type="InterPro" id="IPR025989">
    <property type="entry name" value="Virulence_F_dom"/>
</dbReference>
<dbReference type="InterPro" id="IPR004155">
    <property type="entry name" value="PBS_lyase_HEAT"/>
</dbReference>
<dbReference type="Pfam" id="PF13646">
    <property type="entry name" value="HEAT_2"/>
    <property type="match status" value="1"/>
</dbReference>
<name>A0A6N9Q2M2_9BACL</name>
<dbReference type="OrthoDB" id="420201at2"/>
<dbReference type="PANTHER" id="PTHR12697:SF37">
    <property type="entry name" value="CONSERVED VIRULENCE FACTOR C"/>
    <property type="match status" value="1"/>
</dbReference>
<evidence type="ECO:0000313" key="4">
    <source>
        <dbReference type="Proteomes" id="UP000448943"/>
    </source>
</evidence>
<comment type="function">
    <text evidence="1">Catalyzes the hydroxylation of the N(6)-(4-aminobutyl)-L-lysine intermediate produced by deoxyhypusine synthase/DHPS on a critical lysine of the eukaryotic translation initiation factor 5A/eIF-5A. This is the second step of the post-translational modification of that lysine into an unusual amino acid residue named hypusine. Hypusination is unique to mature eIF-5A factor and is essential for its function.</text>
</comment>
<dbReference type="InterPro" id="IPR036498">
    <property type="entry name" value="Nfu/NifU_N_sf"/>
</dbReference>
<protein>
    <submittedName>
        <fullName evidence="3">Virulence factor</fullName>
    </submittedName>
</protein>
<dbReference type="SUPFAM" id="SSF48371">
    <property type="entry name" value="ARM repeat"/>
    <property type="match status" value="1"/>
</dbReference>
<evidence type="ECO:0000259" key="2">
    <source>
        <dbReference type="SMART" id="SM00932"/>
    </source>
</evidence>
<dbReference type="SMART" id="SM00567">
    <property type="entry name" value="EZ_HEAT"/>
    <property type="match status" value="3"/>
</dbReference>
<proteinExistence type="predicted"/>
<dbReference type="Pfam" id="PF13769">
    <property type="entry name" value="Virulence_fact"/>
    <property type="match status" value="1"/>
</dbReference>
<dbReference type="GO" id="GO:0016491">
    <property type="term" value="F:oxidoreductase activity"/>
    <property type="evidence" value="ECO:0007669"/>
    <property type="project" value="TreeGrafter"/>
</dbReference>
<dbReference type="InterPro" id="IPR016024">
    <property type="entry name" value="ARM-type_fold"/>
</dbReference>
<dbReference type="PANTHER" id="PTHR12697">
    <property type="entry name" value="PBS LYASE HEAT-LIKE PROTEIN"/>
    <property type="match status" value="1"/>
</dbReference>
<dbReference type="InterPro" id="IPR021133">
    <property type="entry name" value="HEAT_type_2"/>
</dbReference>
<evidence type="ECO:0000313" key="3">
    <source>
        <dbReference type="EMBL" id="NBI29024.1"/>
    </source>
</evidence>
<dbReference type="Gene3D" id="3.30.1370.70">
    <property type="entry name" value="Scaffold protein Nfu/NifU, N-terminal domain"/>
    <property type="match status" value="1"/>
</dbReference>
<dbReference type="InterPro" id="IPR011989">
    <property type="entry name" value="ARM-like"/>
</dbReference>
<dbReference type="InterPro" id="IPR014824">
    <property type="entry name" value="Nfu/NifU_N"/>
</dbReference>
<gene>
    <name evidence="3" type="ORF">ERL59_08635</name>
</gene>
<dbReference type="InterPro" id="IPR026003">
    <property type="entry name" value="Cohesin_HEAT"/>
</dbReference>
<comment type="caution">
    <text evidence="3">The sequence shown here is derived from an EMBL/GenBank/DDBJ whole genome shotgun (WGS) entry which is preliminary data.</text>
</comment>
<dbReference type="AlphaFoldDB" id="A0A6N9Q2M2"/>
<reference evidence="3 4" key="1">
    <citation type="submission" date="2019-01" db="EMBL/GenBank/DDBJ databases">
        <title>Chengkuizengella sp. nov., isolated from deep-sea sediment of East Pacific Ocean.</title>
        <authorList>
            <person name="Yang J."/>
            <person name="Lai Q."/>
            <person name="Shao Z."/>
        </authorList>
    </citation>
    <scope>NUCLEOTIDE SEQUENCE [LARGE SCALE GENOMIC DNA]</scope>
    <source>
        <strain evidence="3 4">YPA3-1-1</strain>
    </source>
</reference>
<dbReference type="RefSeq" id="WP_160645824.1">
    <property type="nucleotide sequence ID" value="NZ_SIJB01000020.1"/>
</dbReference>
<accession>A0A6N9Q2M2</accession>
<dbReference type="Proteomes" id="UP000448943">
    <property type="component" value="Unassembled WGS sequence"/>
</dbReference>
<keyword evidence="4" id="KW-1185">Reference proteome</keyword>